<dbReference type="EMBL" id="KL142373">
    <property type="protein sequence ID" value="KDR79638.1"/>
    <property type="molecule type" value="Genomic_DNA"/>
</dbReference>
<evidence type="ECO:0000313" key="3">
    <source>
        <dbReference type="Proteomes" id="UP000027222"/>
    </source>
</evidence>
<dbReference type="Proteomes" id="UP000027222">
    <property type="component" value="Unassembled WGS sequence"/>
</dbReference>
<dbReference type="OrthoDB" id="3349377at2759"/>
<keyword evidence="1" id="KW-1133">Transmembrane helix</keyword>
<keyword evidence="1" id="KW-0812">Transmembrane</keyword>
<organism evidence="2 3">
    <name type="scientific">Galerina marginata (strain CBS 339.88)</name>
    <dbReference type="NCBI Taxonomy" id="685588"/>
    <lineage>
        <taxon>Eukaryota</taxon>
        <taxon>Fungi</taxon>
        <taxon>Dikarya</taxon>
        <taxon>Basidiomycota</taxon>
        <taxon>Agaricomycotina</taxon>
        <taxon>Agaricomycetes</taxon>
        <taxon>Agaricomycetidae</taxon>
        <taxon>Agaricales</taxon>
        <taxon>Agaricineae</taxon>
        <taxon>Strophariaceae</taxon>
        <taxon>Galerina</taxon>
    </lineage>
</organism>
<dbReference type="AlphaFoldDB" id="A0A067TKY8"/>
<feature type="transmembrane region" description="Helical" evidence="1">
    <location>
        <begin position="159"/>
        <end position="179"/>
    </location>
</feature>
<gene>
    <name evidence="2" type="ORF">GALMADRAFT_137432</name>
</gene>
<reference evidence="3" key="1">
    <citation type="journal article" date="2014" name="Proc. Natl. Acad. Sci. U.S.A.">
        <title>Extensive sampling of basidiomycete genomes demonstrates inadequacy of the white-rot/brown-rot paradigm for wood decay fungi.</title>
        <authorList>
            <person name="Riley R."/>
            <person name="Salamov A.A."/>
            <person name="Brown D.W."/>
            <person name="Nagy L.G."/>
            <person name="Floudas D."/>
            <person name="Held B.W."/>
            <person name="Levasseur A."/>
            <person name="Lombard V."/>
            <person name="Morin E."/>
            <person name="Otillar R."/>
            <person name="Lindquist E.A."/>
            <person name="Sun H."/>
            <person name="LaButti K.M."/>
            <person name="Schmutz J."/>
            <person name="Jabbour D."/>
            <person name="Luo H."/>
            <person name="Baker S.E."/>
            <person name="Pisabarro A.G."/>
            <person name="Walton J.D."/>
            <person name="Blanchette R.A."/>
            <person name="Henrissat B."/>
            <person name="Martin F."/>
            <person name="Cullen D."/>
            <person name="Hibbett D.S."/>
            <person name="Grigoriev I.V."/>
        </authorList>
    </citation>
    <scope>NUCLEOTIDE SEQUENCE [LARGE SCALE GENOMIC DNA]</scope>
    <source>
        <strain evidence="3">CBS 339.88</strain>
    </source>
</reference>
<keyword evidence="1" id="KW-0472">Membrane</keyword>
<evidence type="ECO:0000256" key="1">
    <source>
        <dbReference type="SAM" id="Phobius"/>
    </source>
</evidence>
<accession>A0A067TKY8</accession>
<evidence type="ECO:0000313" key="2">
    <source>
        <dbReference type="EMBL" id="KDR79638.1"/>
    </source>
</evidence>
<feature type="transmembrane region" description="Helical" evidence="1">
    <location>
        <begin position="63"/>
        <end position="82"/>
    </location>
</feature>
<dbReference type="HOGENOM" id="CLU_035509_15_2_1"/>
<keyword evidence="3" id="KW-1185">Reference proteome</keyword>
<evidence type="ECO:0008006" key="4">
    <source>
        <dbReference type="Google" id="ProtNLM"/>
    </source>
</evidence>
<feature type="transmembrane region" description="Helical" evidence="1">
    <location>
        <begin position="113"/>
        <end position="138"/>
    </location>
</feature>
<protein>
    <recommendedName>
        <fullName evidence="4">G-protein coupled receptors family 1 profile domain-containing protein</fullName>
    </recommendedName>
</protein>
<proteinExistence type="predicted"/>
<sequence>MTSNINSFVAVAFASLETVITSNQHEGRSFILWEAWTGLIGCLLPEGILQIRIFALYRENTMVIRVMFTTFIICSTISAWVIGSGLSTIIDTALPITITGGKFCYASAPGHAYLFWIPILFFETFLCTLAAIRTFQAYKTDGFPFNRFQRLLYILIRDSLLYFLTIGFMYLTCLAVWILEPNILLEAPAGFSLAISSIFGSRMILNLRDTDLERQVELSRVLASLEFE</sequence>
<feature type="transmembrane region" description="Helical" evidence="1">
    <location>
        <begin position="185"/>
        <end position="205"/>
    </location>
</feature>
<name>A0A067TKY8_GALM3</name>